<gene>
    <name evidence="1" type="ORF">BHF71_08290</name>
</gene>
<dbReference type="Proteomes" id="UP000243739">
    <property type="component" value="Unassembled WGS sequence"/>
</dbReference>
<dbReference type="AlphaFoldDB" id="A0A1D2YV71"/>
<name>A0A1D2YV71_9BACI</name>
<dbReference type="InterPro" id="IPR024562">
    <property type="entry name" value="YqhG"/>
</dbReference>
<proteinExistence type="predicted"/>
<evidence type="ECO:0000313" key="1">
    <source>
        <dbReference type="EMBL" id="OEF99612.1"/>
    </source>
</evidence>
<dbReference type="Pfam" id="PF11079">
    <property type="entry name" value="YqhG"/>
    <property type="match status" value="1"/>
</dbReference>
<sequence>MNQIWVRDYLKRYFMIHQCHFIEEGPGHLEVKLSVEVDKDLTNRPYYWTFVERTGAEPETLTMTFIFDQKKVPEGIRGEEIRFGSERLKQIFNSAKKRGKMVRLYQQPKQKIRGVQIPTNYYTLSPWLGVNYKVEFISDQKKDLLISLGIDLGTGKMKQNFYQYLKQLDLSPVLPANVSTLAPFISIREAALQLEEWIIHEIHKQNFNWAIEANERLKEELKMVELFYEIESENKTNIELLVEKEKRIEEVKWQYSPKIEVSPINFGIFYLDKISI</sequence>
<organism evidence="1 2">
    <name type="scientific">Vulcanibacillus modesticaldus</name>
    <dbReference type="NCBI Taxonomy" id="337097"/>
    <lineage>
        <taxon>Bacteria</taxon>
        <taxon>Bacillati</taxon>
        <taxon>Bacillota</taxon>
        <taxon>Bacilli</taxon>
        <taxon>Bacillales</taxon>
        <taxon>Bacillaceae</taxon>
        <taxon>Vulcanibacillus</taxon>
    </lineage>
</organism>
<keyword evidence="2" id="KW-1185">Reference proteome</keyword>
<accession>A0A1D2YV71</accession>
<evidence type="ECO:0000313" key="2">
    <source>
        <dbReference type="Proteomes" id="UP000243739"/>
    </source>
</evidence>
<protein>
    <submittedName>
        <fullName evidence="1">Uncharacterized protein</fullName>
    </submittedName>
</protein>
<reference evidence="1 2" key="1">
    <citation type="submission" date="2016-09" db="EMBL/GenBank/DDBJ databases">
        <title>Draft genome sequence for the type strain of Vulcanibacillus modesticaldus BR, a strictly anaerobic, moderately thermophilic, and nitrate-reducing bacterium from deep sea-hydrothermal vents of the Mid-Atlantic Ridge.</title>
        <authorList>
            <person name="Abin C.A."/>
            <person name="Hollibaugh J.T."/>
        </authorList>
    </citation>
    <scope>NUCLEOTIDE SEQUENCE [LARGE SCALE GENOMIC DNA]</scope>
    <source>
        <strain evidence="1 2">BR</strain>
    </source>
</reference>
<dbReference type="STRING" id="337097.BHF71_08290"/>
<dbReference type="OrthoDB" id="2433584at2"/>
<comment type="caution">
    <text evidence="1">The sequence shown here is derived from an EMBL/GenBank/DDBJ whole genome shotgun (WGS) entry which is preliminary data.</text>
</comment>
<dbReference type="RefSeq" id="WP_069656534.1">
    <property type="nucleotide sequence ID" value="NZ_MIJF01000018.1"/>
</dbReference>
<dbReference type="EMBL" id="MIJF01000018">
    <property type="protein sequence ID" value="OEF99612.1"/>
    <property type="molecule type" value="Genomic_DNA"/>
</dbReference>